<proteinExistence type="predicted"/>
<evidence type="ECO:0000313" key="2">
    <source>
        <dbReference type="EMBL" id="KAK4135778.1"/>
    </source>
</evidence>
<accession>A0AAN6UMT2</accession>
<name>A0AAN6UMT2_9PEZI</name>
<sequence>MIRPPSRPGRDDAQSILQEMEHLRVQLSAANSRADQAERAAEELERHLSSRPTPNEATTSSDDSAGAIASLQAENQGLRAELDDARSHIFSLQPYRKELTPEEVGREFDDLVNGIADWVTKLMDPILDDDDKMDEIVSAAKKRPLETQKLKKYMHSYGDLVHGSMFPETDIDILLAIIMRFLQEHVFQKVLFDTVPSVVDVLALVESSMQTNVEPKRDLFALRTWQAEGLNAVICSHDYQRARSARTRELTLELAAMFKPLRKDRDKTDFCHSCQQRVILPAVALHERLVTSTHHFYLDLNPYVVWNARRELEMSPDFLDHLPALRCENILQNRRPLHLARLDPPPTREQLCRGLTAVVSTVPALYMRQVGKGDVIRPPTAVRMQQVLVAWDPQARPERRWFADAQPTLMHRIYHAQAGGRLEREGAGGSGGQWAQWRGMPWA</sequence>
<dbReference type="EMBL" id="MU853405">
    <property type="protein sequence ID" value="KAK4135778.1"/>
    <property type="molecule type" value="Genomic_DNA"/>
</dbReference>
<feature type="region of interest" description="Disordered" evidence="1">
    <location>
        <begin position="27"/>
        <end position="64"/>
    </location>
</feature>
<organism evidence="2 3">
    <name type="scientific">Trichocladium antarcticum</name>
    <dbReference type="NCBI Taxonomy" id="1450529"/>
    <lineage>
        <taxon>Eukaryota</taxon>
        <taxon>Fungi</taxon>
        <taxon>Dikarya</taxon>
        <taxon>Ascomycota</taxon>
        <taxon>Pezizomycotina</taxon>
        <taxon>Sordariomycetes</taxon>
        <taxon>Sordariomycetidae</taxon>
        <taxon>Sordariales</taxon>
        <taxon>Chaetomiaceae</taxon>
        <taxon>Trichocladium</taxon>
    </lineage>
</organism>
<feature type="compositionally biased region" description="Low complexity" evidence="1">
    <location>
        <begin position="433"/>
        <end position="443"/>
    </location>
</feature>
<evidence type="ECO:0000313" key="3">
    <source>
        <dbReference type="Proteomes" id="UP001304895"/>
    </source>
</evidence>
<protein>
    <submittedName>
        <fullName evidence="2">Uncharacterized protein</fullName>
    </submittedName>
</protein>
<keyword evidence="3" id="KW-1185">Reference proteome</keyword>
<feature type="compositionally biased region" description="Basic and acidic residues" evidence="1">
    <location>
        <begin position="35"/>
        <end position="48"/>
    </location>
</feature>
<reference evidence="2" key="1">
    <citation type="journal article" date="2023" name="Mol. Phylogenet. Evol.">
        <title>Genome-scale phylogeny and comparative genomics of the fungal order Sordariales.</title>
        <authorList>
            <person name="Hensen N."/>
            <person name="Bonometti L."/>
            <person name="Westerberg I."/>
            <person name="Brannstrom I.O."/>
            <person name="Guillou S."/>
            <person name="Cros-Aarteil S."/>
            <person name="Calhoun S."/>
            <person name="Haridas S."/>
            <person name="Kuo A."/>
            <person name="Mondo S."/>
            <person name="Pangilinan J."/>
            <person name="Riley R."/>
            <person name="LaButti K."/>
            <person name="Andreopoulos B."/>
            <person name="Lipzen A."/>
            <person name="Chen C."/>
            <person name="Yan M."/>
            <person name="Daum C."/>
            <person name="Ng V."/>
            <person name="Clum A."/>
            <person name="Steindorff A."/>
            <person name="Ohm R.A."/>
            <person name="Martin F."/>
            <person name="Silar P."/>
            <person name="Natvig D.O."/>
            <person name="Lalanne C."/>
            <person name="Gautier V."/>
            <person name="Ament-Velasquez S.L."/>
            <person name="Kruys A."/>
            <person name="Hutchinson M.I."/>
            <person name="Powell A.J."/>
            <person name="Barry K."/>
            <person name="Miller A.N."/>
            <person name="Grigoriev I.V."/>
            <person name="Debuchy R."/>
            <person name="Gladieux P."/>
            <person name="Hiltunen Thoren M."/>
            <person name="Johannesson H."/>
        </authorList>
    </citation>
    <scope>NUCLEOTIDE SEQUENCE</scope>
    <source>
        <strain evidence="2">CBS 123565</strain>
    </source>
</reference>
<dbReference type="AlphaFoldDB" id="A0AAN6UMT2"/>
<reference evidence="2" key="2">
    <citation type="submission" date="2023-05" db="EMBL/GenBank/DDBJ databases">
        <authorList>
            <consortium name="Lawrence Berkeley National Laboratory"/>
            <person name="Steindorff A."/>
            <person name="Hensen N."/>
            <person name="Bonometti L."/>
            <person name="Westerberg I."/>
            <person name="Brannstrom I.O."/>
            <person name="Guillou S."/>
            <person name="Cros-Aarteil S."/>
            <person name="Calhoun S."/>
            <person name="Haridas S."/>
            <person name="Kuo A."/>
            <person name="Mondo S."/>
            <person name="Pangilinan J."/>
            <person name="Riley R."/>
            <person name="Labutti K."/>
            <person name="Andreopoulos B."/>
            <person name="Lipzen A."/>
            <person name="Chen C."/>
            <person name="Yanf M."/>
            <person name="Daum C."/>
            <person name="Ng V."/>
            <person name="Clum A."/>
            <person name="Ohm R."/>
            <person name="Martin F."/>
            <person name="Silar P."/>
            <person name="Natvig D."/>
            <person name="Lalanne C."/>
            <person name="Gautier V."/>
            <person name="Ament-Velasquez S.L."/>
            <person name="Kruys A."/>
            <person name="Hutchinson M.I."/>
            <person name="Powell A.J."/>
            <person name="Barry K."/>
            <person name="Miller A.N."/>
            <person name="Grigoriev I.V."/>
            <person name="Debuchy R."/>
            <person name="Gladieux P."/>
            <person name="Thoren M.H."/>
            <person name="Johannesson H."/>
        </authorList>
    </citation>
    <scope>NUCLEOTIDE SEQUENCE</scope>
    <source>
        <strain evidence="2">CBS 123565</strain>
    </source>
</reference>
<feature type="region of interest" description="Disordered" evidence="1">
    <location>
        <begin position="424"/>
        <end position="443"/>
    </location>
</feature>
<comment type="caution">
    <text evidence="2">The sequence shown here is derived from an EMBL/GenBank/DDBJ whole genome shotgun (WGS) entry which is preliminary data.</text>
</comment>
<dbReference type="Proteomes" id="UP001304895">
    <property type="component" value="Unassembled WGS sequence"/>
</dbReference>
<gene>
    <name evidence="2" type="ORF">BT67DRAFT_448710</name>
</gene>
<evidence type="ECO:0000256" key="1">
    <source>
        <dbReference type="SAM" id="MobiDB-lite"/>
    </source>
</evidence>
<feature type="compositionally biased region" description="Polar residues" evidence="1">
    <location>
        <begin position="50"/>
        <end position="63"/>
    </location>
</feature>